<dbReference type="Pfam" id="PF01593">
    <property type="entry name" value="Amino_oxidase"/>
    <property type="match status" value="1"/>
</dbReference>
<dbReference type="PANTHER" id="PTHR43563">
    <property type="entry name" value="AMINE OXIDASE"/>
    <property type="match status" value="1"/>
</dbReference>
<comment type="catalytic activity">
    <reaction evidence="4">
        <text>a secondary aliphatic amine + O2 + H2O = a primary amine + an aldehyde + H2O2</text>
        <dbReference type="Rhea" id="RHEA:26414"/>
        <dbReference type="ChEBI" id="CHEBI:15377"/>
        <dbReference type="ChEBI" id="CHEBI:15379"/>
        <dbReference type="ChEBI" id="CHEBI:16240"/>
        <dbReference type="ChEBI" id="CHEBI:17478"/>
        <dbReference type="ChEBI" id="CHEBI:58855"/>
        <dbReference type="ChEBI" id="CHEBI:65296"/>
        <dbReference type="EC" id="1.4.3.4"/>
    </reaction>
</comment>
<sequence length="544" mass="62212">MVKKYESSHENSSHIKADVIILGCSLPGIVTAHKLKKKFGNTMDIVVLDLAGKQSRESKCNVAFLEEDKEENREISYDGNGTAKEIIDNVARHYLAMFAKDFDIPLPDAIIAPEKVRTPLNKLFEYKNGTTVACVRDFHEFDYLNVLEKFELNQYHALLDEHMKALFQGNKVDEDSERNRLLYYDQTTMEKHICGALLFPNSRDIMRNAVRLVCGASAKIVSVLFYLHQCYRSSSSRNHFDGNNTKFREKLHGYCRKRLTYKLQKSVANITLTAKAIKKISSNTDEQVILKTIKGDTNYVCSLLAMALKPDELRNIEFETQLLTEREFSIITSMIKGKAKRFIVQYEEHFWRKEGYSGDILSIRGPIIWATERPKTSSTGSMEKYAALIGYLTVKNNEDDSKDAVLKQLVRLFGEEAATPINYKETDISDIYVPRCGDFIALRRLTLKPNPKYLEWGALDVFADGDVASALEAGHVAYLHLLRYLRPQAQTFDEICIAEWPTMLNDNPFREWLAQLSITSSIRLLAYTTVAYIGIRLIQSLMRK</sequence>
<accession>A0AAU9USA8</accession>
<comment type="caution">
    <text evidence="6">The sequence shown here is derived from an EMBL/GenBank/DDBJ whole genome shotgun (WGS) entry which is preliminary data.</text>
</comment>
<dbReference type="Proteomes" id="UP001153954">
    <property type="component" value="Unassembled WGS sequence"/>
</dbReference>
<dbReference type="GO" id="GO:0097621">
    <property type="term" value="F:monoamine oxidase activity"/>
    <property type="evidence" value="ECO:0007669"/>
    <property type="project" value="UniProtKB-EC"/>
</dbReference>
<evidence type="ECO:0000256" key="4">
    <source>
        <dbReference type="ARBA" id="ARBA00048448"/>
    </source>
</evidence>
<reference evidence="6" key="1">
    <citation type="submission" date="2022-03" db="EMBL/GenBank/DDBJ databases">
        <authorList>
            <person name="Tunstrom K."/>
        </authorList>
    </citation>
    <scope>NUCLEOTIDE SEQUENCE</scope>
</reference>
<dbReference type="PANTHER" id="PTHR43563:SF18">
    <property type="entry name" value="AMINE OXIDASE DOMAIN-CONTAINING PROTEIN"/>
    <property type="match status" value="1"/>
</dbReference>
<dbReference type="Gene3D" id="3.50.50.60">
    <property type="entry name" value="FAD/NAD(P)-binding domain"/>
    <property type="match status" value="1"/>
</dbReference>
<proteinExistence type="inferred from homology"/>
<dbReference type="InterPro" id="IPR036188">
    <property type="entry name" value="FAD/NAD-bd_sf"/>
</dbReference>
<evidence type="ECO:0000256" key="1">
    <source>
        <dbReference type="ARBA" id="ARBA00004362"/>
    </source>
</evidence>
<evidence type="ECO:0000256" key="2">
    <source>
        <dbReference type="ARBA" id="ARBA00005995"/>
    </source>
</evidence>
<feature type="domain" description="Amine oxidase" evidence="5">
    <location>
        <begin position="275"/>
        <end position="427"/>
    </location>
</feature>
<comment type="subcellular location">
    <subcellularLocation>
        <location evidence="1">Mitochondrion outer membrane</location>
        <topology evidence="1">Single-pass type IV membrane protein</topology>
        <orientation evidence="1">Cytoplasmic side</orientation>
    </subcellularLocation>
</comment>
<keyword evidence="7" id="KW-1185">Reference proteome</keyword>
<dbReference type="EC" id="1.4.3.4" evidence="3"/>
<dbReference type="InterPro" id="IPR050703">
    <property type="entry name" value="Flavin_MAO"/>
</dbReference>
<evidence type="ECO:0000313" key="7">
    <source>
        <dbReference type="Proteomes" id="UP001153954"/>
    </source>
</evidence>
<evidence type="ECO:0000259" key="5">
    <source>
        <dbReference type="Pfam" id="PF01593"/>
    </source>
</evidence>
<dbReference type="Gene3D" id="1.10.405.10">
    <property type="entry name" value="Guanine Nucleotide Dissociation Inhibitor, domain 1"/>
    <property type="match status" value="1"/>
</dbReference>
<evidence type="ECO:0000256" key="3">
    <source>
        <dbReference type="ARBA" id="ARBA00012804"/>
    </source>
</evidence>
<dbReference type="EMBL" id="CAKOGL010000025">
    <property type="protein sequence ID" value="CAH2102058.1"/>
    <property type="molecule type" value="Genomic_DNA"/>
</dbReference>
<dbReference type="GO" id="GO:0005741">
    <property type="term" value="C:mitochondrial outer membrane"/>
    <property type="evidence" value="ECO:0007669"/>
    <property type="project" value="UniProtKB-SubCell"/>
</dbReference>
<dbReference type="SUPFAM" id="SSF54373">
    <property type="entry name" value="FAD-linked reductases, C-terminal domain"/>
    <property type="match status" value="1"/>
</dbReference>
<protein>
    <recommendedName>
        <fullName evidence="3">monoamine oxidase</fullName>
        <ecNumber evidence="3">1.4.3.4</ecNumber>
    </recommendedName>
</protein>
<evidence type="ECO:0000313" key="6">
    <source>
        <dbReference type="EMBL" id="CAH2102058.1"/>
    </source>
</evidence>
<dbReference type="Gene3D" id="3.90.660.10">
    <property type="match status" value="1"/>
</dbReference>
<gene>
    <name evidence="6" type="ORF">EEDITHA_LOCUS16748</name>
</gene>
<organism evidence="6 7">
    <name type="scientific">Euphydryas editha</name>
    <name type="common">Edith's checkerspot</name>
    <dbReference type="NCBI Taxonomy" id="104508"/>
    <lineage>
        <taxon>Eukaryota</taxon>
        <taxon>Metazoa</taxon>
        <taxon>Ecdysozoa</taxon>
        <taxon>Arthropoda</taxon>
        <taxon>Hexapoda</taxon>
        <taxon>Insecta</taxon>
        <taxon>Pterygota</taxon>
        <taxon>Neoptera</taxon>
        <taxon>Endopterygota</taxon>
        <taxon>Lepidoptera</taxon>
        <taxon>Glossata</taxon>
        <taxon>Ditrysia</taxon>
        <taxon>Papilionoidea</taxon>
        <taxon>Nymphalidae</taxon>
        <taxon>Nymphalinae</taxon>
        <taxon>Euphydryas</taxon>
    </lineage>
</organism>
<comment type="similarity">
    <text evidence="2">Belongs to the flavin monoamine oxidase family.</text>
</comment>
<dbReference type="AlphaFoldDB" id="A0AAU9USA8"/>
<dbReference type="InterPro" id="IPR002937">
    <property type="entry name" value="Amino_oxidase"/>
</dbReference>
<name>A0AAU9USA8_EUPED</name>